<dbReference type="EMBL" id="CP002629">
    <property type="protein sequence ID" value="AEB08657.1"/>
    <property type="molecule type" value="Genomic_DNA"/>
</dbReference>
<feature type="signal peptide" evidence="1">
    <location>
        <begin position="1"/>
        <end position="23"/>
    </location>
</feature>
<dbReference type="Proteomes" id="UP000000483">
    <property type="component" value="Chromosome"/>
</dbReference>
<protein>
    <recommendedName>
        <fullName evidence="4">PEP motif anchor domain protein</fullName>
    </recommendedName>
</protein>
<organism evidence="2 3">
    <name type="scientific">Desulfobacca acetoxidans (strain ATCC 700848 / DSM 11109 / ASRB2)</name>
    <dbReference type="NCBI Taxonomy" id="880072"/>
    <lineage>
        <taxon>Bacteria</taxon>
        <taxon>Pseudomonadati</taxon>
        <taxon>Thermodesulfobacteriota</taxon>
        <taxon>Desulfobaccia</taxon>
        <taxon>Desulfobaccales</taxon>
        <taxon>Desulfobaccaceae</taxon>
        <taxon>Desulfobacca</taxon>
    </lineage>
</organism>
<keyword evidence="3" id="KW-1185">Reference proteome</keyword>
<dbReference type="KEGG" id="dao:Desac_0778"/>
<keyword evidence="1" id="KW-0732">Signal</keyword>
<dbReference type="HOGENOM" id="CLU_1308442_0_0_7"/>
<evidence type="ECO:0000313" key="3">
    <source>
        <dbReference type="Proteomes" id="UP000000483"/>
    </source>
</evidence>
<sequence>MKPLRFLLLSMLISLFTLTPALASYWSLTPDGQIDTEIGDEIAFTLTFHSTENIPLMISWQLDFQVDATELEPATLASGKYKVYYNTFDAGFGPLNIKNGYFKDGIYDLSAGSLFDVLNITAGNSYDFATFYMKVIADNTWDGIPDVALLSQIGIEWLGIQEETGIIHHYAGDDGASVGSPPAVPIPGAIWLLGMGLLRLAAGARKRERL</sequence>
<reference evidence="3" key="2">
    <citation type="submission" date="2011-03" db="EMBL/GenBank/DDBJ databases">
        <title>The complete genome of Desulfobacca acetoxidans DSM 11109.</title>
        <authorList>
            <consortium name="US DOE Joint Genome Institute (JGI-PGF)"/>
            <person name="Lucas S."/>
            <person name="Copeland A."/>
            <person name="Lapidus A."/>
            <person name="Bruce D."/>
            <person name="Goodwin L."/>
            <person name="Pitluck S."/>
            <person name="Peters L."/>
            <person name="Kyrpides N."/>
            <person name="Mavromatis K."/>
            <person name="Ivanova N."/>
            <person name="Ovchinnikova G."/>
            <person name="Teshima H."/>
            <person name="Detter J.C."/>
            <person name="Han C."/>
            <person name="Land M."/>
            <person name="Hauser L."/>
            <person name="Markowitz V."/>
            <person name="Cheng J.-F."/>
            <person name="Hugenholtz P."/>
            <person name="Woyke T."/>
            <person name="Wu D."/>
            <person name="Spring S."/>
            <person name="Schueler E."/>
            <person name="Brambilla E."/>
            <person name="Klenk H.-P."/>
            <person name="Eisen J.A."/>
        </authorList>
    </citation>
    <scope>NUCLEOTIDE SEQUENCE [LARGE SCALE GENOMIC DNA]</scope>
    <source>
        <strain evidence="3">ATCC 700848 / DSM 11109 / ASRB2</strain>
    </source>
</reference>
<name>F2NFA2_DESAR</name>
<evidence type="ECO:0000313" key="2">
    <source>
        <dbReference type="EMBL" id="AEB08657.1"/>
    </source>
</evidence>
<accession>F2NFA2</accession>
<feature type="chain" id="PRO_5003282594" description="PEP motif anchor domain protein" evidence="1">
    <location>
        <begin position="24"/>
        <end position="210"/>
    </location>
</feature>
<gene>
    <name evidence="2" type="ordered locus">Desac_0778</name>
</gene>
<evidence type="ECO:0000256" key="1">
    <source>
        <dbReference type="SAM" id="SignalP"/>
    </source>
</evidence>
<dbReference type="RefSeq" id="WP_013705770.1">
    <property type="nucleotide sequence ID" value="NC_015388.1"/>
</dbReference>
<proteinExistence type="predicted"/>
<dbReference type="AlphaFoldDB" id="F2NFA2"/>
<evidence type="ECO:0008006" key="4">
    <source>
        <dbReference type="Google" id="ProtNLM"/>
    </source>
</evidence>
<reference evidence="2 3" key="1">
    <citation type="journal article" date="2011" name="Stand. Genomic Sci.">
        <title>Complete genome sequence of the acetate-degrading sulfate reducer Desulfobacca acetoxidans type strain (ASRB2).</title>
        <authorList>
            <person name="Goker M."/>
            <person name="Teshima H."/>
            <person name="Lapidus A."/>
            <person name="Nolan M."/>
            <person name="Lucas S."/>
            <person name="Hammon N."/>
            <person name="Deshpande S."/>
            <person name="Cheng J.F."/>
            <person name="Tapia R."/>
            <person name="Han C."/>
            <person name="Goodwin L."/>
            <person name="Pitluck S."/>
            <person name="Huntemann M."/>
            <person name="Liolios K."/>
            <person name="Ivanova N."/>
            <person name="Pagani I."/>
            <person name="Mavromatis K."/>
            <person name="Ovchinikova G."/>
            <person name="Pati A."/>
            <person name="Chen A."/>
            <person name="Palaniappan K."/>
            <person name="Land M."/>
            <person name="Hauser L."/>
            <person name="Brambilla E.M."/>
            <person name="Rohde M."/>
            <person name="Spring S."/>
            <person name="Detter J.C."/>
            <person name="Woyke T."/>
            <person name="Bristow J."/>
            <person name="Eisen J.A."/>
            <person name="Markowitz V."/>
            <person name="Hugenholtz P."/>
            <person name="Kyrpides N.C."/>
            <person name="Klenk H.P."/>
        </authorList>
    </citation>
    <scope>NUCLEOTIDE SEQUENCE [LARGE SCALE GENOMIC DNA]</scope>
    <source>
        <strain evidence="3">ATCC 700848 / DSM 11109 / ASRB2</strain>
    </source>
</reference>